<evidence type="ECO:0000256" key="1">
    <source>
        <dbReference type="ARBA" id="ARBA00022801"/>
    </source>
</evidence>
<keyword evidence="2" id="KW-0812">Transmembrane</keyword>
<dbReference type="PATRIC" id="fig|749927.5.peg.8140"/>
<evidence type="ECO:0008006" key="7">
    <source>
        <dbReference type="Google" id="ProtNLM"/>
    </source>
</evidence>
<evidence type="ECO:0000256" key="2">
    <source>
        <dbReference type="SAM" id="Phobius"/>
    </source>
</evidence>
<dbReference type="Pfam" id="PF13229">
    <property type="entry name" value="Beta_helix"/>
    <property type="match status" value="1"/>
</dbReference>
<evidence type="ECO:0000313" key="5">
    <source>
        <dbReference type="EMBL" id="ADJ49538.1"/>
    </source>
</evidence>
<name>A0A0H3DHC5_AMYMU</name>
<evidence type="ECO:0000313" key="6">
    <source>
        <dbReference type="Proteomes" id="UP000000328"/>
    </source>
</evidence>
<dbReference type="EMBL" id="CP002000">
    <property type="protein sequence ID" value="ADJ49538.1"/>
    <property type="molecule type" value="Genomic_DNA"/>
</dbReference>
<feature type="domain" description="CBM-cenC" evidence="3">
    <location>
        <begin position="533"/>
        <end position="646"/>
    </location>
</feature>
<gene>
    <name evidence="5" type="ordered locus">AMED_7830</name>
</gene>
<accession>A0A0H3DHC5</accession>
<dbReference type="KEGG" id="amd:AMED_7830"/>
<dbReference type="HOGENOM" id="CLU_017311_0_1_11"/>
<dbReference type="eggNOG" id="COG3291">
    <property type="taxonomic scope" value="Bacteria"/>
</dbReference>
<organism evidence="5 6">
    <name type="scientific">Amycolatopsis mediterranei (strain U-32)</name>
    <dbReference type="NCBI Taxonomy" id="749927"/>
    <lineage>
        <taxon>Bacteria</taxon>
        <taxon>Bacillati</taxon>
        <taxon>Actinomycetota</taxon>
        <taxon>Actinomycetes</taxon>
        <taxon>Pseudonocardiales</taxon>
        <taxon>Pseudonocardiaceae</taxon>
        <taxon>Amycolatopsis</taxon>
    </lineage>
</organism>
<dbReference type="GO" id="GO:0016798">
    <property type="term" value="F:hydrolase activity, acting on glycosyl bonds"/>
    <property type="evidence" value="ECO:0007669"/>
    <property type="project" value="InterPro"/>
</dbReference>
<keyword evidence="2" id="KW-1133">Transmembrane helix</keyword>
<dbReference type="InterPro" id="IPR011050">
    <property type="entry name" value="Pectin_lyase_fold/virulence"/>
</dbReference>
<sequence>MDLQRRQQPAVVPVRRGITRAFGVAVGLVLGLAVPPVTTAAAGVTTWWWVDCASAGNGNGTAQSSPWNTLSSVNAHTFKAGDGLVFATGTSCRGQLALRGSGASGNPIVIGQWRSGHGSGKPILAGGGVTPATVYLHDNEYVTVEDLEVTNSGASAGDRAGILAYNDTGSTLHGITITANTVDNVNGYRWGYYGVNAGIAVDIDGGLANPGVYSGVTISDNAVWNVNRAGVWVGSLAENGAISARSTGVTISGNQMTDLGADGIVTRYTSGAQILNNVVYDAGSWSGGANSGSPSYYNPYPDGIWPVNSDNPVVQGNEVFGFVSQGAGDGDALDCDLHTTNCLMQDNYSHDNVDGLWMDCSGAGGRGEVFRYNISQNDATARNGIFNNGCGGSPTPAVYNNTVYIGSGSPKIDSANRANWGSGTAFTDNIIDNQGNGGFGTSARWDHTLFHGSGNRPADNTNAVVGDPRFAHPNGAGNGRGTAAAAYALSSGSAAIGTAVAIAGAPGRDFSGNSVCASPDIGAMQNLCGPAGQVNNPGFETGSLSPWTNLAGAGVVGDNAHTGSYAVRTGNVNSGVSQTVYGLASNRTYTLTGWVKSSNGSDAVYVGVKNYGGTETSIPATSSTYTRISVTFTTGSGSTSATIYCWKNGGSAASYCDDFSVS</sequence>
<keyword evidence="1" id="KW-0378">Hydrolase</keyword>
<dbReference type="SUPFAM" id="SSF51126">
    <property type="entry name" value="Pectin lyase-like"/>
    <property type="match status" value="1"/>
</dbReference>
<evidence type="ECO:0000259" key="3">
    <source>
        <dbReference type="Pfam" id="PF02018"/>
    </source>
</evidence>
<dbReference type="InterPro" id="IPR039448">
    <property type="entry name" value="Beta_helix"/>
</dbReference>
<dbReference type="Proteomes" id="UP000000328">
    <property type="component" value="Chromosome"/>
</dbReference>
<dbReference type="InterPro" id="IPR006626">
    <property type="entry name" value="PbH1"/>
</dbReference>
<feature type="domain" description="Right handed beta helix" evidence="4">
    <location>
        <begin position="214"/>
        <end position="402"/>
    </location>
</feature>
<protein>
    <recommendedName>
        <fullName evidence="7">Carbohydrate-binding protein</fullName>
    </recommendedName>
</protein>
<reference evidence="5 6" key="1">
    <citation type="journal article" date="2010" name="Cell Res.">
        <title>Complete genome sequence of the rifamycin SV-producing Amycolatopsis mediterranei U32 revealed its genetic characteristics in phylogeny and metabolism.</title>
        <authorList>
            <person name="Zhao W."/>
            <person name="Zhong Y."/>
            <person name="Yuan H."/>
            <person name="Wang J."/>
            <person name="Zheng H."/>
            <person name="Wang Y."/>
            <person name="Cen X."/>
            <person name="Xu F."/>
            <person name="Bai J."/>
            <person name="Han X."/>
            <person name="Lu G."/>
            <person name="Zhu Y."/>
            <person name="Shao Z."/>
            <person name="Yan H."/>
            <person name="Li C."/>
            <person name="Peng N."/>
            <person name="Zhang Z."/>
            <person name="Zhang Y."/>
            <person name="Lin W."/>
            <person name="Fan Y."/>
            <person name="Qin Z."/>
            <person name="Hu Y."/>
            <person name="Zhu B."/>
            <person name="Wang S."/>
            <person name="Ding X."/>
            <person name="Zhao G.P."/>
        </authorList>
    </citation>
    <scope>NUCLEOTIDE SEQUENCE [LARGE SCALE GENOMIC DNA]</scope>
    <source>
        <strain evidence="6">U-32</strain>
    </source>
</reference>
<dbReference type="SUPFAM" id="SSF49785">
    <property type="entry name" value="Galactose-binding domain-like"/>
    <property type="match status" value="1"/>
</dbReference>
<proteinExistence type="predicted"/>
<dbReference type="InterPro" id="IPR003305">
    <property type="entry name" value="CenC_carb-bd"/>
</dbReference>
<dbReference type="InterPro" id="IPR012334">
    <property type="entry name" value="Pectin_lyas_fold"/>
</dbReference>
<dbReference type="Gene3D" id="2.60.120.260">
    <property type="entry name" value="Galactose-binding domain-like"/>
    <property type="match status" value="1"/>
</dbReference>
<dbReference type="InterPro" id="IPR008979">
    <property type="entry name" value="Galactose-bd-like_sf"/>
</dbReference>
<dbReference type="SMART" id="SM00710">
    <property type="entry name" value="PbH1"/>
    <property type="match status" value="8"/>
</dbReference>
<keyword evidence="2" id="KW-0472">Membrane</keyword>
<dbReference type="Gene3D" id="2.160.20.10">
    <property type="entry name" value="Single-stranded right-handed beta-helix, Pectin lyase-like"/>
    <property type="match status" value="1"/>
</dbReference>
<feature type="transmembrane region" description="Helical" evidence="2">
    <location>
        <begin position="21"/>
        <end position="50"/>
    </location>
</feature>
<dbReference type="OrthoDB" id="3333873at2"/>
<dbReference type="AlphaFoldDB" id="A0A0H3DHC5"/>
<dbReference type="Pfam" id="PF02018">
    <property type="entry name" value="CBM_4_9"/>
    <property type="match status" value="1"/>
</dbReference>
<evidence type="ECO:0000259" key="4">
    <source>
        <dbReference type="Pfam" id="PF13229"/>
    </source>
</evidence>